<evidence type="ECO:0000256" key="1">
    <source>
        <dbReference type="SAM" id="MobiDB-lite"/>
    </source>
</evidence>
<accession>A0ABT6JBR4</accession>
<protein>
    <recommendedName>
        <fullName evidence="4">Beta-barrel assembly machine subunit BamC</fullName>
    </recommendedName>
</protein>
<name>A0ABT6JBR4_9GAMM</name>
<gene>
    <name evidence="2" type="ORF">QFW77_14815</name>
</gene>
<sequence>MFQTRPVFRTTVLVALALAVLAASGCRWFRKENALYAQSAESRPLEVPPDLDRPATDGAMALPDAPQSVTRSETAPAARAPVASTTGFNVAGNRDEIFTRVGELLGAMQGLQISSSARLLGTYDVSYQGSDFLVRIAQTGEGAYISAVDPRGLPASGAAPAGVIAALRAELEG</sequence>
<reference evidence="2 3" key="1">
    <citation type="submission" date="2023-04" db="EMBL/GenBank/DDBJ databases">
        <title>Luteimonas endophyticus RD2P54.</title>
        <authorList>
            <person name="Sun J.-Q."/>
        </authorList>
    </citation>
    <scope>NUCLEOTIDE SEQUENCE [LARGE SCALE GENOMIC DNA]</scope>
    <source>
        <strain evidence="2 3">RD2P54</strain>
    </source>
</reference>
<dbReference type="RefSeq" id="WP_280575547.1">
    <property type="nucleotide sequence ID" value="NZ_JARXRM010000043.1"/>
</dbReference>
<comment type="caution">
    <text evidence="2">The sequence shown here is derived from an EMBL/GenBank/DDBJ whole genome shotgun (WGS) entry which is preliminary data.</text>
</comment>
<organism evidence="2 3">
    <name type="scientific">Luteimonas endophytica</name>
    <dbReference type="NCBI Taxonomy" id="3042023"/>
    <lineage>
        <taxon>Bacteria</taxon>
        <taxon>Pseudomonadati</taxon>
        <taxon>Pseudomonadota</taxon>
        <taxon>Gammaproteobacteria</taxon>
        <taxon>Lysobacterales</taxon>
        <taxon>Lysobacteraceae</taxon>
        <taxon>Luteimonas</taxon>
    </lineage>
</organism>
<dbReference type="EMBL" id="JARXRM010000043">
    <property type="protein sequence ID" value="MDH5824249.1"/>
    <property type="molecule type" value="Genomic_DNA"/>
</dbReference>
<evidence type="ECO:0000313" key="3">
    <source>
        <dbReference type="Proteomes" id="UP001156940"/>
    </source>
</evidence>
<proteinExistence type="predicted"/>
<keyword evidence="3" id="KW-1185">Reference proteome</keyword>
<evidence type="ECO:0000313" key="2">
    <source>
        <dbReference type="EMBL" id="MDH5824249.1"/>
    </source>
</evidence>
<dbReference type="Proteomes" id="UP001156940">
    <property type="component" value="Unassembled WGS sequence"/>
</dbReference>
<evidence type="ECO:0008006" key="4">
    <source>
        <dbReference type="Google" id="ProtNLM"/>
    </source>
</evidence>
<dbReference type="PROSITE" id="PS51257">
    <property type="entry name" value="PROKAR_LIPOPROTEIN"/>
    <property type="match status" value="1"/>
</dbReference>
<feature type="region of interest" description="Disordered" evidence="1">
    <location>
        <begin position="40"/>
        <end position="82"/>
    </location>
</feature>